<dbReference type="InterPro" id="IPR015422">
    <property type="entry name" value="PyrdxlP-dep_Trfase_small"/>
</dbReference>
<dbReference type="GO" id="GO:0030170">
    <property type="term" value="F:pyridoxal phosphate binding"/>
    <property type="evidence" value="ECO:0007669"/>
    <property type="project" value="InterPro"/>
</dbReference>
<dbReference type="CDD" id="cd00609">
    <property type="entry name" value="AAT_like"/>
    <property type="match status" value="1"/>
</dbReference>
<evidence type="ECO:0000313" key="8">
    <source>
        <dbReference type="Proteomes" id="UP000262004"/>
    </source>
</evidence>
<evidence type="ECO:0000256" key="5">
    <source>
        <dbReference type="ARBA" id="ARBA00022898"/>
    </source>
</evidence>
<dbReference type="FunFam" id="3.40.640.10:FF:000033">
    <property type="entry name" value="Aspartate aminotransferase"/>
    <property type="match status" value="1"/>
</dbReference>
<keyword evidence="4 7" id="KW-0808">Transferase</keyword>
<comment type="similarity">
    <text evidence="2">Belongs to the class-I pyridoxal-phosphate-dependent aminotransferase family.</text>
</comment>
<protein>
    <submittedName>
        <fullName evidence="7">Aminotransferase</fullName>
    </submittedName>
</protein>
<dbReference type="AlphaFoldDB" id="A0A2Z6DWJ2"/>
<dbReference type="Pfam" id="PF00155">
    <property type="entry name" value="Aminotran_1_2"/>
    <property type="match status" value="1"/>
</dbReference>
<dbReference type="GO" id="GO:0016212">
    <property type="term" value="F:kynurenine-oxoglutarate transaminase activity"/>
    <property type="evidence" value="ECO:0007669"/>
    <property type="project" value="TreeGrafter"/>
</dbReference>
<keyword evidence="8" id="KW-1185">Reference proteome</keyword>
<dbReference type="Proteomes" id="UP000262004">
    <property type="component" value="Chromosome"/>
</dbReference>
<proteinExistence type="inferred from homology"/>
<reference evidence="7 8" key="1">
    <citation type="submission" date="2018-04" db="EMBL/GenBank/DDBJ databases">
        <title>Complete genome sequence of Hydrogenophilus thermoluteolus TH-1.</title>
        <authorList>
            <person name="Arai H."/>
        </authorList>
    </citation>
    <scope>NUCLEOTIDE SEQUENCE [LARGE SCALE GENOMIC DNA]</scope>
    <source>
        <strain evidence="7 8">TH-1</strain>
    </source>
</reference>
<evidence type="ECO:0000256" key="2">
    <source>
        <dbReference type="ARBA" id="ARBA00007441"/>
    </source>
</evidence>
<dbReference type="EMBL" id="AP018558">
    <property type="protein sequence ID" value="BBD76807.1"/>
    <property type="molecule type" value="Genomic_DNA"/>
</dbReference>
<gene>
    <name evidence="7" type="ORF">HPTL_0539</name>
</gene>
<evidence type="ECO:0000256" key="3">
    <source>
        <dbReference type="ARBA" id="ARBA00022576"/>
    </source>
</evidence>
<accession>A0A2Z6DWJ2</accession>
<dbReference type="PANTHER" id="PTHR43807:SF20">
    <property type="entry name" value="FI04487P"/>
    <property type="match status" value="1"/>
</dbReference>
<dbReference type="PANTHER" id="PTHR43807">
    <property type="entry name" value="FI04487P"/>
    <property type="match status" value="1"/>
</dbReference>
<name>A0A2Z6DWJ2_HYDTE</name>
<organism evidence="7 8">
    <name type="scientific">Hydrogenophilus thermoluteolus</name>
    <name type="common">Pseudomonas hydrogenothermophila</name>
    <dbReference type="NCBI Taxonomy" id="297"/>
    <lineage>
        <taxon>Bacteria</taxon>
        <taxon>Pseudomonadati</taxon>
        <taxon>Pseudomonadota</taxon>
        <taxon>Hydrogenophilia</taxon>
        <taxon>Hydrogenophilales</taxon>
        <taxon>Hydrogenophilaceae</taxon>
        <taxon>Hydrogenophilus</taxon>
    </lineage>
</organism>
<dbReference type="InterPro" id="IPR015424">
    <property type="entry name" value="PyrdxlP-dep_Trfase"/>
</dbReference>
<keyword evidence="5" id="KW-0663">Pyridoxal phosphate</keyword>
<keyword evidence="3 7" id="KW-0032">Aminotransferase</keyword>
<dbReference type="Gene3D" id="3.40.640.10">
    <property type="entry name" value="Type I PLP-dependent aspartate aminotransferase-like (Major domain)"/>
    <property type="match status" value="1"/>
</dbReference>
<dbReference type="GO" id="GO:0005737">
    <property type="term" value="C:cytoplasm"/>
    <property type="evidence" value="ECO:0007669"/>
    <property type="project" value="TreeGrafter"/>
</dbReference>
<dbReference type="InterPro" id="IPR015421">
    <property type="entry name" value="PyrdxlP-dep_Trfase_major"/>
</dbReference>
<evidence type="ECO:0000259" key="6">
    <source>
        <dbReference type="Pfam" id="PF00155"/>
    </source>
</evidence>
<evidence type="ECO:0000313" key="7">
    <source>
        <dbReference type="EMBL" id="BBD76807.1"/>
    </source>
</evidence>
<dbReference type="InterPro" id="IPR051326">
    <property type="entry name" value="Kynurenine-oxoglutarate_AT"/>
</dbReference>
<dbReference type="KEGG" id="htl:HPTL_0539"/>
<sequence>MPIPKPEQSGARLTASVTPRSKLPEVGTTIFTVMSALAQAHGAINLSQGFPDFDPDPALLERVAYWMGAGKNQYPPMAGVPALREAIAAKLARCYGLSVDPESEITVTAGATQALFSAIHALVHPGDEVILFEPAYDSYAPAVRLAGGVVRYVSLLPPTYTPDWGTFDRCFSARTRLVVVNTPHNPTGAIWREADWAALAERLDGSDAMVLADEVYEHIVFDGARHESVLRQPGLAGRALAVFSFGKTFHVTGWKIGYVVGAAPLMAEFRRVHQFDVFTVSHAEQWALADYLAEPAHYEGLAAFYQQKRDRLRGWLTQAGFTLLPAQGTYFQLAHHPDFRHEPDTAFVRWLTETVGVAAIPVSAFYHDHRDDGVIRFCFAKRDETLDAAGQRLVAGCGRKGKEA</sequence>
<feature type="domain" description="Aminotransferase class I/classII large" evidence="6">
    <location>
        <begin position="44"/>
        <end position="391"/>
    </location>
</feature>
<dbReference type="Gene3D" id="3.90.1150.10">
    <property type="entry name" value="Aspartate Aminotransferase, domain 1"/>
    <property type="match status" value="1"/>
</dbReference>
<evidence type="ECO:0000256" key="4">
    <source>
        <dbReference type="ARBA" id="ARBA00022679"/>
    </source>
</evidence>
<dbReference type="NCBIfam" id="NF006569">
    <property type="entry name" value="PRK09082.1"/>
    <property type="match status" value="1"/>
</dbReference>
<dbReference type="InterPro" id="IPR004839">
    <property type="entry name" value="Aminotransferase_I/II_large"/>
</dbReference>
<evidence type="ECO:0000256" key="1">
    <source>
        <dbReference type="ARBA" id="ARBA00001933"/>
    </source>
</evidence>
<comment type="cofactor">
    <cofactor evidence="1">
        <name>pyridoxal 5'-phosphate</name>
        <dbReference type="ChEBI" id="CHEBI:597326"/>
    </cofactor>
</comment>
<dbReference type="SUPFAM" id="SSF53383">
    <property type="entry name" value="PLP-dependent transferases"/>
    <property type="match status" value="1"/>
</dbReference>
<dbReference type="RefSeq" id="WP_408610108.1">
    <property type="nucleotide sequence ID" value="NZ_AP018558.1"/>
</dbReference>